<dbReference type="HOGENOM" id="CLU_013368_4_3_1"/>
<dbReference type="InterPro" id="IPR013083">
    <property type="entry name" value="Znf_RING/FYVE/PHD"/>
</dbReference>
<gene>
    <name evidence="9" type="ORF">TSTA_035340</name>
</gene>
<evidence type="ECO:0000259" key="6">
    <source>
        <dbReference type="PROSITE" id="PS50089"/>
    </source>
</evidence>
<protein>
    <submittedName>
        <fullName evidence="9">CHY and RING finger domain protein, putative</fullName>
    </submittedName>
</protein>
<feature type="compositionally biased region" description="Polar residues" evidence="5">
    <location>
        <begin position="218"/>
        <end position="237"/>
    </location>
</feature>
<dbReference type="PROSITE" id="PS50089">
    <property type="entry name" value="ZF_RING_2"/>
    <property type="match status" value="1"/>
</dbReference>
<dbReference type="InParanoid" id="B8M787"/>
<dbReference type="GO" id="GO:0008270">
    <property type="term" value="F:zinc ion binding"/>
    <property type="evidence" value="ECO:0007669"/>
    <property type="project" value="UniProtKB-KW"/>
</dbReference>
<dbReference type="PROSITE" id="PS51270">
    <property type="entry name" value="ZF_CTCHY"/>
    <property type="match status" value="1"/>
</dbReference>
<dbReference type="InterPro" id="IPR039512">
    <property type="entry name" value="RCHY1_zinc-ribbon"/>
</dbReference>
<dbReference type="CDD" id="cd16464">
    <property type="entry name" value="RING-H2_Pirh2-like"/>
    <property type="match status" value="1"/>
</dbReference>
<keyword evidence="10" id="KW-1185">Reference proteome</keyword>
<feature type="region of interest" description="Disordered" evidence="5">
    <location>
        <begin position="765"/>
        <end position="811"/>
    </location>
</feature>
<evidence type="ECO:0000256" key="4">
    <source>
        <dbReference type="PROSITE-ProRule" id="PRU00601"/>
    </source>
</evidence>
<evidence type="ECO:0000256" key="5">
    <source>
        <dbReference type="SAM" id="MobiDB-lite"/>
    </source>
</evidence>
<dbReference type="InterPro" id="IPR037274">
    <property type="entry name" value="Znf_CHY_sf"/>
</dbReference>
<evidence type="ECO:0000256" key="1">
    <source>
        <dbReference type="ARBA" id="ARBA00022723"/>
    </source>
</evidence>
<dbReference type="Pfam" id="PF13639">
    <property type="entry name" value="zf-RING_2"/>
    <property type="match status" value="1"/>
</dbReference>
<dbReference type="Gene3D" id="2.20.28.10">
    <property type="match status" value="1"/>
</dbReference>
<evidence type="ECO:0000259" key="7">
    <source>
        <dbReference type="PROSITE" id="PS51266"/>
    </source>
</evidence>
<evidence type="ECO:0000259" key="8">
    <source>
        <dbReference type="PROSITE" id="PS51270"/>
    </source>
</evidence>
<dbReference type="GO" id="GO:0006511">
    <property type="term" value="P:ubiquitin-dependent protein catabolic process"/>
    <property type="evidence" value="ECO:0007669"/>
    <property type="project" value="TreeGrafter"/>
</dbReference>
<dbReference type="InterPro" id="IPR037275">
    <property type="entry name" value="Znf_CTCHY_sf"/>
</dbReference>
<evidence type="ECO:0000313" key="9">
    <source>
        <dbReference type="EMBL" id="EED20307.1"/>
    </source>
</evidence>
<feature type="compositionally biased region" description="Acidic residues" evidence="5">
    <location>
        <begin position="783"/>
        <end position="804"/>
    </location>
</feature>
<dbReference type="eggNOG" id="KOG1940">
    <property type="taxonomic scope" value="Eukaryota"/>
</dbReference>
<dbReference type="PANTHER" id="PTHR21319:SF0">
    <property type="entry name" value="AND RING FINGER DOMAIN PROTEIN, PUTATIVE (AFU_ORTHOLOGUE AFUA_1G08900)-RELATED"/>
    <property type="match status" value="1"/>
</dbReference>
<dbReference type="InterPro" id="IPR008913">
    <property type="entry name" value="Znf_CHY"/>
</dbReference>
<dbReference type="InterPro" id="IPR017921">
    <property type="entry name" value="Znf_CTCHY"/>
</dbReference>
<proteinExistence type="predicted"/>
<dbReference type="VEuPathDB" id="FungiDB:TSTA_035340"/>
<feature type="region of interest" description="Disordered" evidence="5">
    <location>
        <begin position="119"/>
        <end position="138"/>
    </location>
</feature>
<feature type="compositionally biased region" description="Basic and acidic residues" evidence="5">
    <location>
        <begin position="327"/>
        <end position="339"/>
    </location>
</feature>
<evidence type="ECO:0000256" key="3">
    <source>
        <dbReference type="ARBA" id="ARBA00022833"/>
    </source>
</evidence>
<evidence type="ECO:0000313" key="10">
    <source>
        <dbReference type="Proteomes" id="UP000001745"/>
    </source>
</evidence>
<dbReference type="SUPFAM" id="SSF57850">
    <property type="entry name" value="RING/U-box"/>
    <property type="match status" value="1"/>
</dbReference>
<dbReference type="OrthoDB" id="411372at2759"/>
<reference evidence="10" key="1">
    <citation type="journal article" date="2015" name="Genome Announc.">
        <title>Genome sequence of the AIDS-associated pathogen Penicillium marneffei (ATCC18224) and its near taxonomic relative Talaromyces stipitatus (ATCC10500).</title>
        <authorList>
            <person name="Nierman W.C."/>
            <person name="Fedorova-Abrams N.D."/>
            <person name="Andrianopoulos A."/>
        </authorList>
    </citation>
    <scope>NUCLEOTIDE SEQUENCE [LARGE SCALE GENOMIC DNA]</scope>
    <source>
        <strain evidence="10">ATCC 10500 / CBS 375.48 / QM 6759 / NRRL 1006</strain>
    </source>
</reference>
<dbReference type="GeneID" id="8107484"/>
<feature type="region of interest" description="Disordered" evidence="5">
    <location>
        <begin position="190"/>
        <end position="259"/>
    </location>
</feature>
<feature type="region of interest" description="Disordered" evidence="5">
    <location>
        <begin position="681"/>
        <end position="710"/>
    </location>
</feature>
<dbReference type="PhylomeDB" id="B8M787"/>
<dbReference type="Gene3D" id="3.30.40.10">
    <property type="entry name" value="Zinc/RING finger domain, C3HC4 (zinc finger)"/>
    <property type="match status" value="1"/>
</dbReference>
<dbReference type="GO" id="GO:0005634">
    <property type="term" value="C:nucleus"/>
    <property type="evidence" value="ECO:0007669"/>
    <property type="project" value="TreeGrafter"/>
</dbReference>
<sequence length="811" mass="92111">MEDRLVVNAYRQLYKKGLQAVRRATPARHVLRNTLRTSFRSESRAEFDLTKIARTLEFLDRAAESTSYEHKILKNLLHVRYYEQPSSRVEKEAKIDYISSLFIEPILRHARRFSQLPELSASDDESLPPSPGHHDLDEPAQSALLQLPIPSPQKFISDVPHSVTRSALLDTDLDCAQRRLVACRASDSNDDVRLGTMDASQSQQVSSDEDTRQLPSHPATNTYTESNTGGITSTPSDATGDRSPGSKLRELPEDDGMTDLRRRIHAIRDNDASGIQKARLIHSLMIESYEAARKTFSERPTSSQSPPRPRSRERSVTSSPPRTRRSPNRDPNDYIERRPGTPLRIYYNVSPQDLEPTFAPKDIDVTVDNNEESLAEKPVPSTENDDIFSNSDYADEDVLVLGCPHYKRNVKLQCYTCRKWYTCRFCHNQLEDHPLERQKTENMLCMLCGLPQPAGQWCKGCGEQTASYFCALCKLWDNDSSKSIYHCYDCGICRIGQGIGKDFFHCKTCSVCMPISIENTHRCIERSTQCDCPICGEYMFTSPDTVVFMKCGHSIHQKCYDEFSKSSYRCPICSKSIMNMEARFRNLDRTIESQPMPSEFEDTRAMIYCNDCGAKSNVPYHWLGLKCDLCESYNTAQLRLLRGDGETTESELVLRTRAIPVNIPDHSFESMSATRLGAEHFSRDANDRRRPSTATSANGHPIPPRRRAVSPTVGNYFELSRDSTWAASIFSSRRSEGGNDDDDEEEPGFWATSPLRKYSFFRKHTGLSDDESDSDNDSGTTNDIEDEDEDDNDVEEDEEDEMDAIEIFGHR</sequence>
<dbReference type="Pfam" id="PF14599">
    <property type="entry name" value="zinc_ribbon_6"/>
    <property type="match status" value="1"/>
</dbReference>
<dbReference type="GO" id="GO:0016567">
    <property type="term" value="P:protein ubiquitination"/>
    <property type="evidence" value="ECO:0007669"/>
    <property type="project" value="TreeGrafter"/>
</dbReference>
<keyword evidence="1" id="KW-0479">Metal-binding</keyword>
<dbReference type="STRING" id="441959.B8M787"/>
<dbReference type="RefSeq" id="XP_002480741.1">
    <property type="nucleotide sequence ID" value="XM_002480696.1"/>
</dbReference>
<name>B8M787_TALSN</name>
<keyword evidence="2 4" id="KW-0863">Zinc-finger</keyword>
<dbReference type="SUPFAM" id="SSF161245">
    <property type="entry name" value="Zinc hairpin stack"/>
    <property type="match status" value="1"/>
</dbReference>
<dbReference type="InterPro" id="IPR001841">
    <property type="entry name" value="Znf_RING"/>
</dbReference>
<accession>B8M787</accession>
<feature type="domain" description="CTCHY-type" evidence="8">
    <location>
        <begin position="465"/>
        <end position="531"/>
    </location>
</feature>
<evidence type="ECO:0000256" key="2">
    <source>
        <dbReference type="ARBA" id="ARBA00022771"/>
    </source>
</evidence>
<dbReference type="Pfam" id="PF05495">
    <property type="entry name" value="zf-CHY"/>
    <property type="match status" value="1"/>
</dbReference>
<dbReference type="GO" id="GO:0061630">
    <property type="term" value="F:ubiquitin protein ligase activity"/>
    <property type="evidence" value="ECO:0007669"/>
    <property type="project" value="TreeGrafter"/>
</dbReference>
<dbReference type="EMBL" id="EQ962654">
    <property type="protein sequence ID" value="EED20307.1"/>
    <property type="molecule type" value="Genomic_DNA"/>
</dbReference>
<feature type="domain" description="CHY-type" evidence="7">
    <location>
        <begin position="396"/>
        <end position="463"/>
    </location>
</feature>
<feature type="region of interest" description="Disordered" evidence="5">
    <location>
        <begin position="294"/>
        <end position="339"/>
    </location>
</feature>
<dbReference type="AlphaFoldDB" id="B8M787"/>
<feature type="domain" description="RING-type" evidence="6">
    <location>
        <begin position="532"/>
        <end position="574"/>
    </location>
</feature>
<organism evidence="9 10">
    <name type="scientific">Talaromyces stipitatus (strain ATCC 10500 / CBS 375.48 / QM 6759 / NRRL 1006)</name>
    <name type="common">Penicillium stipitatum</name>
    <dbReference type="NCBI Taxonomy" id="441959"/>
    <lineage>
        <taxon>Eukaryota</taxon>
        <taxon>Fungi</taxon>
        <taxon>Dikarya</taxon>
        <taxon>Ascomycota</taxon>
        <taxon>Pezizomycotina</taxon>
        <taxon>Eurotiomycetes</taxon>
        <taxon>Eurotiomycetidae</taxon>
        <taxon>Eurotiales</taxon>
        <taxon>Trichocomaceae</taxon>
        <taxon>Talaromyces</taxon>
        <taxon>Talaromyces sect. Talaromyces</taxon>
    </lineage>
</organism>
<dbReference type="PANTHER" id="PTHR21319">
    <property type="entry name" value="RING FINGER AND CHY ZINC FINGER DOMAIN-CONTAINING PROTEIN 1"/>
    <property type="match status" value="1"/>
</dbReference>
<dbReference type="SUPFAM" id="SSF161219">
    <property type="entry name" value="CHY zinc finger-like"/>
    <property type="match status" value="1"/>
</dbReference>
<feature type="compositionally biased region" description="Basic and acidic residues" evidence="5">
    <location>
        <begin position="681"/>
        <end position="690"/>
    </location>
</feature>
<keyword evidence="3" id="KW-0862">Zinc</keyword>
<dbReference type="PROSITE" id="PS51266">
    <property type="entry name" value="ZF_CHY"/>
    <property type="match status" value="1"/>
</dbReference>
<dbReference type="SMART" id="SM00184">
    <property type="entry name" value="RING"/>
    <property type="match status" value="1"/>
</dbReference>
<dbReference type="Proteomes" id="UP000001745">
    <property type="component" value="Unassembled WGS sequence"/>
</dbReference>